<dbReference type="PANTHER" id="PTHR31809">
    <property type="entry name" value="BUD13 HOMOLOG"/>
    <property type="match status" value="1"/>
</dbReference>
<dbReference type="KEGG" id="pgri:PgNI_03661"/>
<reference evidence="4" key="2">
    <citation type="submission" date="2019-10" db="EMBL/GenBank/DDBJ databases">
        <authorList>
            <consortium name="NCBI Genome Project"/>
        </authorList>
    </citation>
    <scope>NUCLEOTIDE SEQUENCE</scope>
    <source>
        <strain evidence="4">NI907</strain>
    </source>
</reference>
<feature type="region of interest" description="Disordered" evidence="2">
    <location>
        <begin position="12"/>
        <end position="101"/>
    </location>
</feature>
<evidence type="ECO:0008006" key="5">
    <source>
        <dbReference type="Google" id="ProtNLM"/>
    </source>
</evidence>
<accession>A0A6P8B8A4</accession>
<evidence type="ECO:0000256" key="1">
    <source>
        <dbReference type="ARBA" id="ARBA00011069"/>
    </source>
</evidence>
<reference evidence="4" key="1">
    <citation type="journal article" date="2019" name="Mol. Biol. Evol.">
        <title>Blast fungal genomes show frequent chromosomal changes, gene gains and losses, and effector gene turnover.</title>
        <authorList>
            <person name="Gomez Luciano L.B."/>
            <person name="Jason Tsai I."/>
            <person name="Chuma I."/>
            <person name="Tosa Y."/>
            <person name="Chen Y.H."/>
            <person name="Li J.Y."/>
            <person name="Li M.Y."/>
            <person name="Jade Lu M.Y."/>
            <person name="Nakayashiki H."/>
            <person name="Li W.H."/>
        </authorList>
    </citation>
    <scope>NUCLEOTIDE SEQUENCE</scope>
    <source>
        <strain evidence="4">NI907</strain>
    </source>
</reference>
<dbReference type="Pfam" id="PF09736">
    <property type="entry name" value="Bud13"/>
    <property type="match status" value="1"/>
</dbReference>
<dbReference type="GO" id="GO:0003723">
    <property type="term" value="F:RNA binding"/>
    <property type="evidence" value="ECO:0007669"/>
    <property type="project" value="TreeGrafter"/>
</dbReference>
<protein>
    <recommendedName>
        <fullName evidence="5">Pre-mRNA-splicing factor CWC26</fullName>
    </recommendedName>
</protein>
<feature type="compositionally biased region" description="Basic residues" evidence="2">
    <location>
        <begin position="21"/>
        <end position="32"/>
    </location>
</feature>
<dbReference type="GO" id="GO:0070274">
    <property type="term" value="C:RES complex"/>
    <property type="evidence" value="ECO:0007669"/>
    <property type="project" value="TreeGrafter"/>
</dbReference>
<dbReference type="AlphaFoldDB" id="A0A6P8B8A4"/>
<reference evidence="4" key="3">
    <citation type="submission" date="2025-08" db="UniProtKB">
        <authorList>
            <consortium name="RefSeq"/>
        </authorList>
    </citation>
    <scope>IDENTIFICATION</scope>
    <source>
        <strain evidence="4">NI907</strain>
    </source>
</reference>
<feature type="region of interest" description="Disordered" evidence="2">
    <location>
        <begin position="161"/>
        <end position="226"/>
    </location>
</feature>
<dbReference type="RefSeq" id="XP_030983461.1">
    <property type="nucleotide sequence ID" value="XM_031123715.1"/>
</dbReference>
<dbReference type="InterPro" id="IPR018609">
    <property type="entry name" value="Bud13"/>
</dbReference>
<dbReference type="PANTHER" id="PTHR31809:SF0">
    <property type="entry name" value="BUD13 HOMOLOG"/>
    <property type="match status" value="1"/>
</dbReference>
<evidence type="ECO:0000256" key="2">
    <source>
        <dbReference type="SAM" id="MobiDB-lite"/>
    </source>
</evidence>
<proteinExistence type="inferred from homology"/>
<feature type="region of interest" description="Disordered" evidence="2">
    <location>
        <begin position="279"/>
        <end position="314"/>
    </location>
</feature>
<sequence length="353" mass="38899">MPSDLASYLADHYLTADPKPSKKRKRKHGDSKKKKEGDGLLIQDDDDDAAWTKPSSRDADADELGSTATVAGTSAEFRRATKSSWKTLGGGSSKQDINNNADQEAAAADAILASAAAENAAARAAEDDAPVVDGAAAAAVKMSDGTHAGLQTAATVAAQLQRRRAEEKAQYERERAERRAARGGDSSGEEETVFRDATGRRIDVTLQREQKRKAEAEKERAAKEALKGEVQIEEARRRREKLEDAALMPLARGKDDEEMNNALRSEQRWNDPMMQFMSESDKREAGGTAKTGGRRVKGRPVYKGPAAPNRYGIRPGYRWDGVDRGIGFEAERFKALNRRERTKDLEYNWQMDE</sequence>
<feature type="compositionally biased region" description="Basic and acidic residues" evidence="2">
    <location>
        <begin position="163"/>
        <end position="182"/>
    </location>
</feature>
<keyword evidence="3" id="KW-1185">Reference proteome</keyword>
<dbReference type="GeneID" id="41958624"/>
<evidence type="ECO:0000313" key="3">
    <source>
        <dbReference type="Proteomes" id="UP000515153"/>
    </source>
</evidence>
<dbReference type="InterPro" id="IPR051112">
    <property type="entry name" value="CWC26_splicing_factor"/>
</dbReference>
<dbReference type="GO" id="GO:0005684">
    <property type="term" value="C:U2-type spliceosomal complex"/>
    <property type="evidence" value="ECO:0007669"/>
    <property type="project" value="TreeGrafter"/>
</dbReference>
<dbReference type="GO" id="GO:0000398">
    <property type="term" value="P:mRNA splicing, via spliceosome"/>
    <property type="evidence" value="ECO:0007669"/>
    <property type="project" value="TreeGrafter"/>
</dbReference>
<gene>
    <name evidence="4" type="ORF">PgNI_03661</name>
</gene>
<evidence type="ECO:0000313" key="4">
    <source>
        <dbReference type="RefSeq" id="XP_030983461.1"/>
    </source>
</evidence>
<comment type="similarity">
    <text evidence="1">Belongs to the CWC26 family.</text>
</comment>
<name>A0A6P8B8A4_PYRGI</name>
<feature type="compositionally biased region" description="Basic and acidic residues" evidence="2">
    <location>
        <begin position="192"/>
        <end position="226"/>
    </location>
</feature>
<dbReference type="Proteomes" id="UP000515153">
    <property type="component" value="Unplaced"/>
</dbReference>
<organism evidence="3 4">
    <name type="scientific">Pyricularia grisea</name>
    <name type="common">Crabgrass-specific blast fungus</name>
    <name type="synonym">Magnaporthe grisea</name>
    <dbReference type="NCBI Taxonomy" id="148305"/>
    <lineage>
        <taxon>Eukaryota</taxon>
        <taxon>Fungi</taxon>
        <taxon>Dikarya</taxon>
        <taxon>Ascomycota</taxon>
        <taxon>Pezizomycotina</taxon>
        <taxon>Sordariomycetes</taxon>
        <taxon>Sordariomycetidae</taxon>
        <taxon>Magnaporthales</taxon>
        <taxon>Pyriculariaceae</taxon>
        <taxon>Pyricularia</taxon>
    </lineage>
</organism>